<dbReference type="EMBL" id="JAJJMB010004060">
    <property type="protein sequence ID" value="KAI3944172.1"/>
    <property type="molecule type" value="Genomic_DNA"/>
</dbReference>
<sequence length="188" mass="19733">MASGRPEPNLLPNALDGSLTTPAEKGELHGKREGTVQKSELGGNGELRAVDQLTEKRDATLNTDTEKLAQNGKTTGSRDLGKGLVKEENTLSGKGNLEEPKGRLKGTESINVADGLVTADLGVKPRGNLNKKPLKVTGTGSVGVAGVKENVGGKPQLNLQNEETPTYENQSNGKGKATTEEPPKNYGH</sequence>
<gene>
    <name evidence="2" type="ORF">MKW98_016402</name>
</gene>
<proteinExistence type="predicted"/>
<dbReference type="AlphaFoldDB" id="A0AAD4XQL7"/>
<feature type="compositionally biased region" description="Polar residues" evidence="1">
    <location>
        <begin position="157"/>
        <end position="173"/>
    </location>
</feature>
<dbReference type="Proteomes" id="UP001202328">
    <property type="component" value="Unassembled WGS sequence"/>
</dbReference>
<feature type="compositionally biased region" description="Basic and acidic residues" evidence="1">
    <location>
        <begin position="177"/>
        <end position="188"/>
    </location>
</feature>
<feature type="region of interest" description="Disordered" evidence="1">
    <location>
        <begin position="1"/>
        <end position="106"/>
    </location>
</feature>
<evidence type="ECO:0000313" key="2">
    <source>
        <dbReference type="EMBL" id="KAI3944172.1"/>
    </source>
</evidence>
<name>A0AAD4XQL7_9MAGN</name>
<accession>A0AAD4XQL7</accession>
<feature type="compositionally biased region" description="Basic and acidic residues" evidence="1">
    <location>
        <begin position="96"/>
        <end position="106"/>
    </location>
</feature>
<protein>
    <submittedName>
        <fullName evidence="2">Uncharacterized protein</fullName>
    </submittedName>
</protein>
<evidence type="ECO:0000256" key="1">
    <source>
        <dbReference type="SAM" id="MobiDB-lite"/>
    </source>
</evidence>
<keyword evidence="3" id="KW-1185">Reference proteome</keyword>
<feature type="compositionally biased region" description="Low complexity" evidence="1">
    <location>
        <begin position="136"/>
        <end position="147"/>
    </location>
</feature>
<comment type="caution">
    <text evidence="2">The sequence shown here is derived from an EMBL/GenBank/DDBJ whole genome shotgun (WGS) entry which is preliminary data.</text>
</comment>
<feature type="compositionally biased region" description="Basic and acidic residues" evidence="1">
    <location>
        <begin position="79"/>
        <end position="89"/>
    </location>
</feature>
<feature type="compositionally biased region" description="Basic and acidic residues" evidence="1">
    <location>
        <begin position="24"/>
        <end position="35"/>
    </location>
</feature>
<reference evidence="2" key="1">
    <citation type="submission" date="2022-04" db="EMBL/GenBank/DDBJ databases">
        <title>A functionally conserved STORR gene fusion in Papaver species that diverged 16.8 million years ago.</title>
        <authorList>
            <person name="Catania T."/>
        </authorList>
    </citation>
    <scope>NUCLEOTIDE SEQUENCE</scope>
    <source>
        <strain evidence="2">S-188037</strain>
    </source>
</reference>
<evidence type="ECO:0000313" key="3">
    <source>
        <dbReference type="Proteomes" id="UP001202328"/>
    </source>
</evidence>
<feature type="compositionally biased region" description="Basic and acidic residues" evidence="1">
    <location>
        <begin position="53"/>
        <end position="67"/>
    </location>
</feature>
<feature type="region of interest" description="Disordered" evidence="1">
    <location>
        <begin position="122"/>
        <end position="188"/>
    </location>
</feature>
<organism evidence="2 3">
    <name type="scientific">Papaver atlanticum</name>
    <dbReference type="NCBI Taxonomy" id="357466"/>
    <lineage>
        <taxon>Eukaryota</taxon>
        <taxon>Viridiplantae</taxon>
        <taxon>Streptophyta</taxon>
        <taxon>Embryophyta</taxon>
        <taxon>Tracheophyta</taxon>
        <taxon>Spermatophyta</taxon>
        <taxon>Magnoliopsida</taxon>
        <taxon>Ranunculales</taxon>
        <taxon>Papaveraceae</taxon>
        <taxon>Papaveroideae</taxon>
        <taxon>Papaver</taxon>
    </lineage>
</organism>